<name>A0A2K5JWR2_COLAP</name>
<dbReference type="PANTHER" id="PTHR24055">
    <property type="entry name" value="MITOGEN-ACTIVATED PROTEIN KINASE"/>
    <property type="match status" value="1"/>
</dbReference>
<evidence type="ECO:0000256" key="4">
    <source>
        <dbReference type="ARBA" id="ARBA00022527"/>
    </source>
</evidence>
<dbReference type="Pfam" id="PF00069">
    <property type="entry name" value="Pkinase"/>
    <property type="match status" value="1"/>
</dbReference>
<dbReference type="InterPro" id="IPR011009">
    <property type="entry name" value="Kinase-like_dom_sf"/>
</dbReference>
<evidence type="ECO:0000256" key="10">
    <source>
        <dbReference type="ARBA" id="ARBA00022840"/>
    </source>
</evidence>
<dbReference type="InterPro" id="IPR008271">
    <property type="entry name" value="Ser/Thr_kinase_AS"/>
</dbReference>
<evidence type="ECO:0000256" key="2">
    <source>
        <dbReference type="ARBA" id="ARBA00004138"/>
    </source>
</evidence>
<dbReference type="InterPro" id="IPR000719">
    <property type="entry name" value="Prot_kinase_dom"/>
</dbReference>
<dbReference type="GO" id="GO:0004674">
    <property type="term" value="F:protein serine/threonine kinase activity"/>
    <property type="evidence" value="ECO:0007669"/>
    <property type="project" value="UniProtKB-KW"/>
</dbReference>
<keyword evidence="20" id="KW-1185">Reference proteome</keyword>
<organism evidence="19 20">
    <name type="scientific">Colobus angolensis palliatus</name>
    <name type="common">Peters' Angolan colobus</name>
    <dbReference type="NCBI Taxonomy" id="336983"/>
    <lineage>
        <taxon>Eukaryota</taxon>
        <taxon>Metazoa</taxon>
        <taxon>Chordata</taxon>
        <taxon>Craniata</taxon>
        <taxon>Vertebrata</taxon>
        <taxon>Euteleostomi</taxon>
        <taxon>Mammalia</taxon>
        <taxon>Eutheria</taxon>
        <taxon>Euarchontoglires</taxon>
        <taxon>Primates</taxon>
        <taxon>Haplorrhini</taxon>
        <taxon>Catarrhini</taxon>
        <taxon>Cercopithecidae</taxon>
        <taxon>Colobinae</taxon>
        <taxon>Colobus</taxon>
    </lineage>
</organism>
<evidence type="ECO:0000256" key="5">
    <source>
        <dbReference type="ARBA" id="ARBA00022553"/>
    </source>
</evidence>
<evidence type="ECO:0000256" key="6">
    <source>
        <dbReference type="ARBA" id="ARBA00022679"/>
    </source>
</evidence>
<comment type="similarity">
    <text evidence="16">Belongs to the protein kinase superfamily.</text>
</comment>
<keyword evidence="11" id="KW-0460">Magnesium</keyword>
<evidence type="ECO:0000256" key="7">
    <source>
        <dbReference type="ARBA" id="ARBA00022723"/>
    </source>
</evidence>
<dbReference type="FunFam" id="1.10.510.10:FF:001059">
    <property type="entry name" value="Male germ cell associated kinase"/>
    <property type="match status" value="1"/>
</dbReference>
<evidence type="ECO:0000259" key="18">
    <source>
        <dbReference type="PROSITE" id="PS50011"/>
    </source>
</evidence>
<evidence type="ECO:0000256" key="1">
    <source>
        <dbReference type="ARBA" id="ARBA00001946"/>
    </source>
</evidence>
<dbReference type="Proteomes" id="UP000233080">
    <property type="component" value="Unassembled WGS sequence"/>
</dbReference>
<keyword evidence="9" id="KW-0418">Kinase</keyword>
<dbReference type="PROSITE" id="PS00107">
    <property type="entry name" value="PROTEIN_KINASE_ATP"/>
    <property type="match status" value="1"/>
</dbReference>
<evidence type="ECO:0000256" key="17">
    <source>
        <dbReference type="SAM" id="MobiDB-lite"/>
    </source>
</evidence>
<keyword evidence="4 16" id="KW-0723">Serine/threonine-protein kinase</keyword>
<feature type="domain" description="Protein kinase" evidence="18">
    <location>
        <begin position="4"/>
        <end position="278"/>
    </location>
</feature>
<evidence type="ECO:0000256" key="16">
    <source>
        <dbReference type="RuleBase" id="RU000304"/>
    </source>
</evidence>
<evidence type="ECO:0000256" key="11">
    <source>
        <dbReference type="ARBA" id="ARBA00022842"/>
    </source>
</evidence>
<dbReference type="PROSITE" id="PS50011">
    <property type="entry name" value="PROTEIN_KINASE_DOM"/>
    <property type="match status" value="1"/>
</dbReference>
<dbReference type="GO" id="GO:0046872">
    <property type="term" value="F:metal ion binding"/>
    <property type="evidence" value="ECO:0007669"/>
    <property type="project" value="UniProtKB-KW"/>
</dbReference>
<dbReference type="InterPro" id="IPR050117">
    <property type="entry name" value="MAPK"/>
</dbReference>
<reference evidence="19" key="1">
    <citation type="submission" date="2025-08" db="UniProtKB">
        <authorList>
            <consortium name="Ensembl"/>
        </authorList>
    </citation>
    <scope>IDENTIFICATION</scope>
</reference>
<dbReference type="SUPFAM" id="SSF56112">
    <property type="entry name" value="Protein kinase-like (PK-like)"/>
    <property type="match status" value="1"/>
</dbReference>
<accession>A0A2K5JWR2</accession>
<feature type="compositionally biased region" description="Low complexity" evidence="17">
    <location>
        <begin position="350"/>
        <end position="362"/>
    </location>
</feature>
<proteinExistence type="inferred from homology"/>
<dbReference type="GO" id="GO:0005524">
    <property type="term" value="F:ATP binding"/>
    <property type="evidence" value="ECO:0007669"/>
    <property type="project" value="UniProtKB-UniRule"/>
</dbReference>
<sequence>MNRYTTMRQLGDGTYGSVLMGKSNESGELVAIKRMKRKFYSWDECMNLREVKSLKKLNHANVIKLKEVIRENDHLYFIFEYMKENLYQLMKDRYIKLCSNLMIDFIFFSVYHQGFFHRDMKPENLLCMGPELVKIADFGLARELRSQPPYTDYVSTRWYRAPEVLLRSSVYSSPIDVWAVGSIMAELYMLRPLFPGTSEVDEIFKICQVLGTPKKSDWPEGYQLASSMNFRFPQCVPINLKTLIPNASNEAIQLMTEMLNWDPKKRPTASQALKHPYFQVGQVLGPSSNHLESKQSLNKQLQPLESKPSLVEIEPKPLPDIIDPTVGQPQPKTSQQPLQPIQPPQHLSVQQPPKQQSQQKPPQTLFPSIIKNVPTAIQTVPQTTSLIINYFSQQVKMAVISVSTHQLPTL</sequence>
<evidence type="ECO:0000256" key="13">
    <source>
        <dbReference type="ARBA" id="ARBA00047899"/>
    </source>
</evidence>
<keyword evidence="7" id="KW-0479">Metal-binding</keyword>
<comment type="catalytic activity">
    <reaction evidence="14">
        <text>L-seryl-[protein] + ATP = O-phospho-L-seryl-[protein] + ADP + H(+)</text>
        <dbReference type="Rhea" id="RHEA:17989"/>
        <dbReference type="Rhea" id="RHEA-COMP:9863"/>
        <dbReference type="Rhea" id="RHEA-COMP:11604"/>
        <dbReference type="ChEBI" id="CHEBI:15378"/>
        <dbReference type="ChEBI" id="CHEBI:29999"/>
        <dbReference type="ChEBI" id="CHEBI:30616"/>
        <dbReference type="ChEBI" id="CHEBI:83421"/>
        <dbReference type="ChEBI" id="CHEBI:456216"/>
        <dbReference type="EC" id="2.7.11.1"/>
    </reaction>
</comment>
<evidence type="ECO:0000256" key="8">
    <source>
        <dbReference type="ARBA" id="ARBA00022741"/>
    </source>
</evidence>
<evidence type="ECO:0000256" key="12">
    <source>
        <dbReference type="ARBA" id="ARBA00023273"/>
    </source>
</evidence>
<dbReference type="Gene3D" id="1.10.510.10">
    <property type="entry name" value="Transferase(Phosphotransferase) domain 1"/>
    <property type="match status" value="1"/>
</dbReference>
<dbReference type="InterPro" id="IPR017441">
    <property type="entry name" value="Protein_kinase_ATP_BS"/>
</dbReference>
<protein>
    <recommendedName>
        <fullName evidence="3">non-specific serine/threonine protein kinase</fullName>
        <ecNumber evidence="3">2.7.11.1</ecNumber>
    </recommendedName>
</protein>
<keyword evidence="12" id="KW-0966">Cell projection</keyword>
<reference evidence="19" key="2">
    <citation type="submission" date="2025-09" db="UniProtKB">
        <authorList>
            <consortium name="Ensembl"/>
        </authorList>
    </citation>
    <scope>IDENTIFICATION</scope>
</reference>
<dbReference type="SMART" id="SM00220">
    <property type="entry name" value="S_TKc"/>
    <property type="match status" value="1"/>
</dbReference>
<dbReference type="PROSITE" id="PS00108">
    <property type="entry name" value="PROTEIN_KINASE_ST"/>
    <property type="match status" value="1"/>
</dbReference>
<dbReference type="AlphaFoldDB" id="A0A2K5JWR2"/>
<dbReference type="FunFam" id="3.30.200.20:FF:000071">
    <property type="entry name" value="serine/threonine-protein kinase MAK isoform X1"/>
    <property type="match status" value="1"/>
</dbReference>
<evidence type="ECO:0000313" key="20">
    <source>
        <dbReference type="Proteomes" id="UP000233080"/>
    </source>
</evidence>
<feature type="region of interest" description="Disordered" evidence="17">
    <location>
        <begin position="315"/>
        <end position="362"/>
    </location>
</feature>
<keyword evidence="5" id="KW-0597">Phosphoprotein</keyword>
<dbReference type="EC" id="2.7.11.1" evidence="3"/>
<dbReference type="CDD" id="cd07830">
    <property type="entry name" value="STKc_MAK_like"/>
    <property type="match status" value="1"/>
</dbReference>
<evidence type="ECO:0000256" key="3">
    <source>
        <dbReference type="ARBA" id="ARBA00012513"/>
    </source>
</evidence>
<dbReference type="Ensembl" id="ENSCANT00000056526.1">
    <property type="protein sequence ID" value="ENSCANP00000033299.1"/>
    <property type="gene ID" value="ENSCANG00000040286.1"/>
</dbReference>
<keyword evidence="10 15" id="KW-0067">ATP-binding</keyword>
<dbReference type="OMA" id="MNILTHA"/>
<keyword evidence="8 15" id="KW-0547">Nucleotide-binding</keyword>
<dbReference type="Gene3D" id="3.30.200.20">
    <property type="entry name" value="Phosphorylase Kinase, domain 1"/>
    <property type="match status" value="1"/>
</dbReference>
<keyword evidence="6" id="KW-0808">Transferase</keyword>
<evidence type="ECO:0000256" key="9">
    <source>
        <dbReference type="ARBA" id="ARBA00022777"/>
    </source>
</evidence>
<dbReference type="GO" id="GO:0005929">
    <property type="term" value="C:cilium"/>
    <property type="evidence" value="ECO:0007669"/>
    <property type="project" value="UniProtKB-SubCell"/>
</dbReference>
<comment type="catalytic activity">
    <reaction evidence="13">
        <text>L-threonyl-[protein] + ATP = O-phospho-L-threonyl-[protein] + ADP + H(+)</text>
        <dbReference type="Rhea" id="RHEA:46608"/>
        <dbReference type="Rhea" id="RHEA-COMP:11060"/>
        <dbReference type="Rhea" id="RHEA-COMP:11605"/>
        <dbReference type="ChEBI" id="CHEBI:15378"/>
        <dbReference type="ChEBI" id="CHEBI:30013"/>
        <dbReference type="ChEBI" id="CHEBI:30616"/>
        <dbReference type="ChEBI" id="CHEBI:61977"/>
        <dbReference type="ChEBI" id="CHEBI:456216"/>
        <dbReference type="EC" id="2.7.11.1"/>
    </reaction>
</comment>
<evidence type="ECO:0000313" key="19">
    <source>
        <dbReference type="Ensembl" id="ENSCANP00000033299.1"/>
    </source>
</evidence>
<evidence type="ECO:0000256" key="15">
    <source>
        <dbReference type="PROSITE-ProRule" id="PRU10141"/>
    </source>
</evidence>
<comment type="subcellular location">
    <subcellularLocation>
        <location evidence="2">Cell projection</location>
        <location evidence="2">Cilium</location>
    </subcellularLocation>
</comment>
<evidence type="ECO:0000256" key="14">
    <source>
        <dbReference type="ARBA" id="ARBA00048679"/>
    </source>
</evidence>
<feature type="binding site" evidence="15">
    <location>
        <position position="33"/>
    </location>
    <ligand>
        <name>ATP</name>
        <dbReference type="ChEBI" id="CHEBI:30616"/>
    </ligand>
</feature>
<comment type="cofactor">
    <cofactor evidence="1">
        <name>Mg(2+)</name>
        <dbReference type="ChEBI" id="CHEBI:18420"/>
    </cofactor>
</comment>